<proteinExistence type="predicted"/>
<gene>
    <name evidence="1" type="ORF">UREG_01782</name>
</gene>
<evidence type="ECO:0000313" key="2">
    <source>
        <dbReference type="Proteomes" id="UP000002058"/>
    </source>
</evidence>
<dbReference type="VEuPathDB" id="FungiDB:UREG_01782"/>
<dbReference type="KEGG" id="ure:UREG_01782"/>
<keyword evidence="2" id="KW-1185">Reference proteome</keyword>
<dbReference type="AlphaFoldDB" id="C4JJH5"/>
<name>C4JJH5_UNCRE</name>
<dbReference type="InParanoid" id="C4JJH5"/>
<dbReference type="RefSeq" id="XP_002542266.1">
    <property type="nucleotide sequence ID" value="XM_002542220.1"/>
</dbReference>
<dbReference type="Proteomes" id="UP000002058">
    <property type="component" value="Unassembled WGS sequence"/>
</dbReference>
<evidence type="ECO:0000313" key="1">
    <source>
        <dbReference type="EMBL" id="EEP76933.1"/>
    </source>
</evidence>
<dbReference type="HOGENOM" id="CLU_2607809_0_0_1"/>
<accession>C4JJH5</accession>
<dbReference type="EMBL" id="CH476615">
    <property type="protein sequence ID" value="EEP76933.1"/>
    <property type="molecule type" value="Genomic_DNA"/>
</dbReference>
<sequence length="79" mass="8574">MSSADQARENLVLLGRHYRGETPLPQELSTESVRLAIEFPLPRGLPTQSGDAEQYHEAKNTLASICDPDARGLTAPIDG</sequence>
<dbReference type="GeneID" id="8443835"/>
<organism evidence="1 2">
    <name type="scientific">Uncinocarpus reesii (strain UAMH 1704)</name>
    <dbReference type="NCBI Taxonomy" id="336963"/>
    <lineage>
        <taxon>Eukaryota</taxon>
        <taxon>Fungi</taxon>
        <taxon>Dikarya</taxon>
        <taxon>Ascomycota</taxon>
        <taxon>Pezizomycotina</taxon>
        <taxon>Eurotiomycetes</taxon>
        <taxon>Eurotiomycetidae</taxon>
        <taxon>Onygenales</taxon>
        <taxon>Onygenaceae</taxon>
        <taxon>Uncinocarpus</taxon>
    </lineage>
</organism>
<protein>
    <submittedName>
        <fullName evidence="1">Uncharacterized protein</fullName>
    </submittedName>
</protein>
<reference evidence="2" key="1">
    <citation type="journal article" date="2009" name="Genome Res.">
        <title>Comparative genomic analyses of the human fungal pathogens Coccidioides and their relatives.</title>
        <authorList>
            <person name="Sharpton T.J."/>
            <person name="Stajich J.E."/>
            <person name="Rounsley S.D."/>
            <person name="Gardner M.J."/>
            <person name="Wortman J.R."/>
            <person name="Jordar V.S."/>
            <person name="Maiti R."/>
            <person name="Kodira C.D."/>
            <person name="Neafsey D.E."/>
            <person name="Zeng Q."/>
            <person name="Hung C.-Y."/>
            <person name="McMahan C."/>
            <person name="Muszewska A."/>
            <person name="Grynberg M."/>
            <person name="Mandel M.A."/>
            <person name="Kellner E.M."/>
            <person name="Barker B.M."/>
            <person name="Galgiani J.N."/>
            <person name="Orbach M.J."/>
            <person name="Kirkland T.N."/>
            <person name="Cole G.T."/>
            <person name="Henn M.R."/>
            <person name="Birren B.W."/>
            <person name="Taylor J.W."/>
        </authorList>
    </citation>
    <scope>NUCLEOTIDE SEQUENCE [LARGE SCALE GENOMIC DNA]</scope>
    <source>
        <strain evidence="2">UAMH 1704</strain>
    </source>
</reference>